<dbReference type="InterPro" id="IPR009875">
    <property type="entry name" value="PilZ_domain"/>
</dbReference>
<keyword evidence="2" id="KW-0969">Cilium</keyword>
<accession>A0A7W5ATS3</accession>
<proteinExistence type="predicted"/>
<evidence type="ECO:0000313" key="2">
    <source>
        <dbReference type="EMBL" id="MBB3108633.1"/>
    </source>
</evidence>
<dbReference type="Pfam" id="PF07238">
    <property type="entry name" value="PilZ"/>
    <property type="match status" value="1"/>
</dbReference>
<organism evidence="2 3">
    <name type="scientific">Paenibacillus phyllosphaerae</name>
    <dbReference type="NCBI Taxonomy" id="274593"/>
    <lineage>
        <taxon>Bacteria</taxon>
        <taxon>Bacillati</taxon>
        <taxon>Bacillota</taxon>
        <taxon>Bacilli</taxon>
        <taxon>Bacillales</taxon>
        <taxon>Paenibacillaceae</taxon>
        <taxon>Paenibacillus</taxon>
    </lineage>
</organism>
<dbReference type="Proteomes" id="UP000570361">
    <property type="component" value="Unassembled WGS sequence"/>
</dbReference>
<dbReference type="Gene3D" id="2.40.10.220">
    <property type="entry name" value="predicted glycosyltransferase like domains"/>
    <property type="match status" value="1"/>
</dbReference>
<name>A0A7W5ATS3_9BACL</name>
<comment type="caution">
    <text evidence="2">The sequence shown here is derived from an EMBL/GenBank/DDBJ whole genome shotgun (WGS) entry which is preliminary data.</text>
</comment>
<protein>
    <submittedName>
        <fullName evidence="2">C-di-GMP-binding flagellar brake protein YcgR</fullName>
    </submittedName>
</protein>
<gene>
    <name evidence="2" type="ORF">FHS18_000661</name>
</gene>
<dbReference type="AlphaFoldDB" id="A0A7W5ATS3"/>
<evidence type="ECO:0000313" key="3">
    <source>
        <dbReference type="Proteomes" id="UP000570361"/>
    </source>
</evidence>
<sequence>MQMVNKREFFRVDLKIPLSALLKIIAVSGNVTDTKYSKIAIKDISAGGIRMHSRLNLPVHVNLLLEFSFQLFNENVKLIGAITRKTEIAPALFEYGIQFYLDINKERQLISNLNQLTARLRNMDVLSSCSFCSDEELDEFYDESTKNKLIHGESESPE</sequence>
<dbReference type="GO" id="GO:0035438">
    <property type="term" value="F:cyclic-di-GMP binding"/>
    <property type="evidence" value="ECO:0007669"/>
    <property type="project" value="InterPro"/>
</dbReference>
<keyword evidence="2" id="KW-0966">Cell projection</keyword>
<reference evidence="2 3" key="1">
    <citation type="submission" date="2020-08" db="EMBL/GenBank/DDBJ databases">
        <title>Genomic Encyclopedia of Type Strains, Phase III (KMG-III): the genomes of soil and plant-associated and newly described type strains.</title>
        <authorList>
            <person name="Whitman W."/>
        </authorList>
    </citation>
    <scope>NUCLEOTIDE SEQUENCE [LARGE SCALE GENOMIC DNA]</scope>
    <source>
        <strain evidence="2 3">CECT 5862</strain>
    </source>
</reference>
<evidence type="ECO:0000259" key="1">
    <source>
        <dbReference type="Pfam" id="PF07238"/>
    </source>
</evidence>
<dbReference type="RefSeq" id="WP_183596905.1">
    <property type="nucleotide sequence ID" value="NZ_JACHXK010000001.1"/>
</dbReference>
<feature type="domain" description="PilZ" evidence="1">
    <location>
        <begin position="5"/>
        <end position="109"/>
    </location>
</feature>
<dbReference type="EMBL" id="JACHXK010000001">
    <property type="protein sequence ID" value="MBB3108633.1"/>
    <property type="molecule type" value="Genomic_DNA"/>
</dbReference>
<keyword evidence="3" id="KW-1185">Reference proteome</keyword>
<keyword evidence="2" id="KW-0282">Flagellum</keyword>